<dbReference type="Pfam" id="PF00196">
    <property type="entry name" value="GerE"/>
    <property type="match status" value="1"/>
</dbReference>
<dbReference type="PANTHER" id="PTHR43214:SF24">
    <property type="entry name" value="TRANSCRIPTIONAL REGULATORY PROTEIN NARL-RELATED"/>
    <property type="match status" value="1"/>
</dbReference>
<feature type="modified residue" description="4-aspartylphosphate" evidence="5">
    <location>
        <position position="54"/>
    </location>
</feature>
<name>A0ABW0AF08_9ACTN</name>
<dbReference type="SUPFAM" id="SSF52172">
    <property type="entry name" value="CheY-like"/>
    <property type="match status" value="1"/>
</dbReference>
<feature type="domain" description="Response regulatory" evidence="7">
    <location>
        <begin position="3"/>
        <end position="121"/>
    </location>
</feature>
<dbReference type="Proteomes" id="UP001596160">
    <property type="component" value="Unassembled WGS sequence"/>
</dbReference>
<keyword evidence="9" id="KW-1185">Reference proteome</keyword>
<dbReference type="EMBL" id="JBHSKP010000002">
    <property type="protein sequence ID" value="MFC5151228.1"/>
    <property type="molecule type" value="Genomic_DNA"/>
</dbReference>
<dbReference type="InterPro" id="IPR000792">
    <property type="entry name" value="Tscrpt_reg_LuxR_C"/>
</dbReference>
<sequence>MIRVLVADDQALLRGSLRLLVEATEGLTPVGEAADGSEAVRLARRARPDVVLMDVRMPVLDGIEATRLICSFPETARTRVLMLTMFDLDDHVYGALRAGASGFLLKDTPPSELLAAVRVVAAGDALIAPAVTRRLISEFARRPGPARPDAAGLDSVTGREREVLELVARGLNNAEIARRLYVGVSTVKTHVSHLLGKFGARDRAQLVIVAYETGLVVPGTGTGTAAGTGLGGQFIEGSSG</sequence>
<dbReference type="InterPro" id="IPR016032">
    <property type="entry name" value="Sig_transdc_resp-reg_C-effctor"/>
</dbReference>
<dbReference type="InterPro" id="IPR011006">
    <property type="entry name" value="CheY-like_superfamily"/>
</dbReference>
<evidence type="ECO:0000259" key="7">
    <source>
        <dbReference type="PROSITE" id="PS50110"/>
    </source>
</evidence>
<dbReference type="PROSITE" id="PS50110">
    <property type="entry name" value="RESPONSE_REGULATORY"/>
    <property type="match status" value="1"/>
</dbReference>
<dbReference type="SUPFAM" id="SSF46894">
    <property type="entry name" value="C-terminal effector domain of the bipartite response regulators"/>
    <property type="match status" value="1"/>
</dbReference>
<keyword evidence="1 5" id="KW-0597">Phosphoprotein</keyword>
<dbReference type="InterPro" id="IPR001789">
    <property type="entry name" value="Sig_transdc_resp-reg_receiver"/>
</dbReference>
<dbReference type="PANTHER" id="PTHR43214">
    <property type="entry name" value="TWO-COMPONENT RESPONSE REGULATOR"/>
    <property type="match status" value="1"/>
</dbReference>
<dbReference type="CDD" id="cd06170">
    <property type="entry name" value="LuxR_C_like"/>
    <property type="match status" value="1"/>
</dbReference>
<organism evidence="8 9">
    <name type="scientific">Streptomyces amakusaensis</name>
    <dbReference type="NCBI Taxonomy" id="67271"/>
    <lineage>
        <taxon>Bacteria</taxon>
        <taxon>Bacillati</taxon>
        <taxon>Actinomycetota</taxon>
        <taxon>Actinomycetes</taxon>
        <taxon>Kitasatosporales</taxon>
        <taxon>Streptomycetaceae</taxon>
        <taxon>Streptomyces</taxon>
    </lineage>
</organism>
<dbReference type="InterPro" id="IPR039420">
    <property type="entry name" value="WalR-like"/>
</dbReference>
<evidence type="ECO:0000256" key="1">
    <source>
        <dbReference type="ARBA" id="ARBA00022553"/>
    </source>
</evidence>
<evidence type="ECO:0000256" key="4">
    <source>
        <dbReference type="ARBA" id="ARBA00023163"/>
    </source>
</evidence>
<dbReference type="Gene3D" id="3.40.50.2300">
    <property type="match status" value="1"/>
</dbReference>
<dbReference type="PROSITE" id="PS00622">
    <property type="entry name" value="HTH_LUXR_1"/>
    <property type="match status" value="1"/>
</dbReference>
<evidence type="ECO:0000256" key="5">
    <source>
        <dbReference type="PROSITE-ProRule" id="PRU00169"/>
    </source>
</evidence>
<dbReference type="RefSeq" id="WP_344474006.1">
    <property type="nucleotide sequence ID" value="NZ_BAAASB010000003.1"/>
</dbReference>
<evidence type="ECO:0000313" key="8">
    <source>
        <dbReference type="EMBL" id="MFC5151228.1"/>
    </source>
</evidence>
<dbReference type="SMART" id="SM00421">
    <property type="entry name" value="HTH_LUXR"/>
    <property type="match status" value="1"/>
</dbReference>
<accession>A0ABW0AF08</accession>
<dbReference type="CDD" id="cd17535">
    <property type="entry name" value="REC_NarL-like"/>
    <property type="match status" value="1"/>
</dbReference>
<keyword evidence="3" id="KW-0238">DNA-binding</keyword>
<gene>
    <name evidence="8" type="ORF">ACFPRH_05745</name>
</gene>
<reference evidence="9" key="1">
    <citation type="journal article" date="2019" name="Int. J. Syst. Evol. Microbiol.">
        <title>The Global Catalogue of Microorganisms (GCM) 10K type strain sequencing project: providing services to taxonomists for standard genome sequencing and annotation.</title>
        <authorList>
            <consortium name="The Broad Institute Genomics Platform"/>
            <consortium name="The Broad Institute Genome Sequencing Center for Infectious Disease"/>
            <person name="Wu L."/>
            <person name="Ma J."/>
        </authorList>
    </citation>
    <scope>NUCLEOTIDE SEQUENCE [LARGE SCALE GENOMIC DNA]</scope>
    <source>
        <strain evidence="9">PCU 266</strain>
    </source>
</reference>
<feature type="domain" description="HTH luxR-type" evidence="6">
    <location>
        <begin position="149"/>
        <end position="214"/>
    </location>
</feature>
<dbReference type="InterPro" id="IPR058245">
    <property type="entry name" value="NreC/VraR/RcsB-like_REC"/>
</dbReference>
<evidence type="ECO:0000313" key="9">
    <source>
        <dbReference type="Proteomes" id="UP001596160"/>
    </source>
</evidence>
<proteinExistence type="predicted"/>
<dbReference type="PROSITE" id="PS50043">
    <property type="entry name" value="HTH_LUXR_2"/>
    <property type="match status" value="1"/>
</dbReference>
<protein>
    <submittedName>
        <fullName evidence="8">Response regulator</fullName>
    </submittedName>
</protein>
<dbReference type="SMART" id="SM00448">
    <property type="entry name" value="REC"/>
    <property type="match status" value="1"/>
</dbReference>
<dbReference type="PRINTS" id="PR00038">
    <property type="entry name" value="HTHLUXR"/>
</dbReference>
<comment type="caution">
    <text evidence="8">The sequence shown here is derived from an EMBL/GenBank/DDBJ whole genome shotgun (WGS) entry which is preliminary data.</text>
</comment>
<evidence type="ECO:0000256" key="2">
    <source>
        <dbReference type="ARBA" id="ARBA00023015"/>
    </source>
</evidence>
<dbReference type="Pfam" id="PF00072">
    <property type="entry name" value="Response_reg"/>
    <property type="match status" value="1"/>
</dbReference>
<keyword evidence="2" id="KW-0805">Transcription regulation</keyword>
<keyword evidence="4" id="KW-0804">Transcription</keyword>
<evidence type="ECO:0000256" key="3">
    <source>
        <dbReference type="ARBA" id="ARBA00023125"/>
    </source>
</evidence>
<evidence type="ECO:0000259" key="6">
    <source>
        <dbReference type="PROSITE" id="PS50043"/>
    </source>
</evidence>